<dbReference type="eggNOG" id="ENOG5032AH6">
    <property type="taxonomic scope" value="Bacteria"/>
</dbReference>
<keyword evidence="1" id="KW-0812">Transmembrane</keyword>
<keyword evidence="1" id="KW-0472">Membrane</keyword>
<dbReference type="EMBL" id="CP021748">
    <property type="protein sequence ID" value="ARX81905.1"/>
    <property type="molecule type" value="Genomic_DNA"/>
</dbReference>
<protein>
    <submittedName>
        <fullName evidence="2">Uncharacterized protein</fullName>
    </submittedName>
</protein>
<dbReference type="Proteomes" id="UP000195880">
    <property type="component" value="Chromosome"/>
</dbReference>
<feature type="transmembrane region" description="Helical" evidence="1">
    <location>
        <begin position="95"/>
        <end position="115"/>
    </location>
</feature>
<keyword evidence="1" id="KW-1133">Transmembrane helix</keyword>
<sequence>MTTESRSTAAPRSDAGDRAARITALVALVLLVPTAIGSLVLTLSSERASGCLTYGVDCARVSPALAAGAFLVSAVSGVLAAAWPHRREPFEGWRGLLITVQISAQVTLAALILSYA</sequence>
<proteinExistence type="predicted"/>
<feature type="transmembrane region" description="Helical" evidence="1">
    <location>
        <begin position="64"/>
        <end position="83"/>
    </location>
</feature>
<organism evidence="2 3">
    <name type="scientific">Streptomyces alboflavus</name>
    <dbReference type="NCBI Taxonomy" id="67267"/>
    <lineage>
        <taxon>Bacteria</taxon>
        <taxon>Bacillati</taxon>
        <taxon>Actinomycetota</taxon>
        <taxon>Actinomycetes</taxon>
        <taxon>Kitasatosporales</taxon>
        <taxon>Streptomycetaceae</taxon>
        <taxon>Streptomyces</taxon>
    </lineage>
</organism>
<feature type="transmembrane region" description="Helical" evidence="1">
    <location>
        <begin position="22"/>
        <end position="44"/>
    </location>
</feature>
<evidence type="ECO:0000313" key="3">
    <source>
        <dbReference type="Proteomes" id="UP000195880"/>
    </source>
</evidence>
<accession>A0A1Z1W654</accession>
<evidence type="ECO:0000313" key="2">
    <source>
        <dbReference type="EMBL" id="ARX81905.1"/>
    </source>
</evidence>
<dbReference type="AlphaFoldDB" id="A0A1Z1W654"/>
<evidence type="ECO:0000256" key="1">
    <source>
        <dbReference type="SAM" id="Phobius"/>
    </source>
</evidence>
<reference evidence="2 3" key="1">
    <citation type="submission" date="2017-05" db="EMBL/GenBank/DDBJ databases">
        <title>Streptomyces alboflavus Genome sequencing and assembly.</title>
        <authorList>
            <person name="Wang Y."/>
            <person name="Du B."/>
            <person name="Ding Y."/>
            <person name="Liu H."/>
            <person name="Hou Q."/>
            <person name="Liu K."/>
            <person name="Wang C."/>
            <person name="Yao L."/>
        </authorList>
    </citation>
    <scope>NUCLEOTIDE SEQUENCE [LARGE SCALE GENOMIC DNA]</scope>
    <source>
        <strain evidence="2 3">MDJK44</strain>
    </source>
</reference>
<keyword evidence="3" id="KW-1185">Reference proteome</keyword>
<gene>
    <name evidence="2" type="ORF">SMD44_01303</name>
</gene>
<name>A0A1Z1W654_9ACTN</name>
<dbReference type="KEGG" id="salf:SMD44_01303"/>
<dbReference type="OrthoDB" id="4277162at2"/>
<dbReference type="RefSeq" id="WP_087883192.1">
    <property type="nucleotide sequence ID" value="NZ_CP021748.1"/>
</dbReference>